<sequence>MKEIVEQALSRREGEYIMTLADKLRMEGEIKGEIEGLRQAIELGMTLKFPDKMYSVMSRIMDINDISLLVKIKDAIKTARDDSEIMALLN</sequence>
<name>K0NDH6_DESTT</name>
<reference evidence="1 2" key="1">
    <citation type="journal article" date="2013" name="Environ. Microbiol.">
        <title>Complete genome, catabolic sub-proteomes and key-metabolites of Desulfobacula toluolica Tol2, a marine, aromatic compound-degrading, sulfate-reducing bacterium.</title>
        <authorList>
            <person name="Wohlbrand L."/>
            <person name="Jacob J.H."/>
            <person name="Kube M."/>
            <person name="Mussmann M."/>
            <person name="Jarling R."/>
            <person name="Beck A."/>
            <person name="Amann R."/>
            <person name="Wilkes H."/>
            <person name="Reinhardt R."/>
            <person name="Rabus R."/>
        </authorList>
    </citation>
    <scope>NUCLEOTIDE SEQUENCE [LARGE SCALE GENOMIC DNA]</scope>
    <source>
        <strain evidence="2">DSM 7467 / Tol2</strain>
    </source>
</reference>
<keyword evidence="2" id="KW-1185">Reference proteome</keyword>
<dbReference type="AlphaFoldDB" id="K0NDH6"/>
<gene>
    <name evidence="1" type="ordered locus">TOL2_C07830</name>
</gene>
<evidence type="ECO:0000313" key="2">
    <source>
        <dbReference type="Proteomes" id="UP000007347"/>
    </source>
</evidence>
<protein>
    <submittedName>
        <fullName evidence="1">Uncharacterized protein</fullName>
    </submittedName>
</protein>
<accession>K0NDH6</accession>
<dbReference type="HOGENOM" id="CLU_2436045_0_0_7"/>
<dbReference type="STRING" id="651182.TOL2_C07830"/>
<proteinExistence type="predicted"/>
<evidence type="ECO:0000313" key="1">
    <source>
        <dbReference type="EMBL" id="CCK78951.1"/>
    </source>
</evidence>
<dbReference type="KEGG" id="dto:TOL2_C07830"/>
<organism evidence="1 2">
    <name type="scientific">Desulfobacula toluolica (strain DSM 7467 / Tol2)</name>
    <dbReference type="NCBI Taxonomy" id="651182"/>
    <lineage>
        <taxon>Bacteria</taxon>
        <taxon>Pseudomonadati</taxon>
        <taxon>Thermodesulfobacteriota</taxon>
        <taxon>Desulfobacteria</taxon>
        <taxon>Desulfobacterales</taxon>
        <taxon>Desulfobacteraceae</taxon>
        <taxon>Desulfobacula</taxon>
    </lineage>
</organism>
<dbReference type="Proteomes" id="UP000007347">
    <property type="component" value="Chromosome"/>
</dbReference>
<dbReference type="EMBL" id="FO203503">
    <property type="protein sequence ID" value="CCK78951.1"/>
    <property type="molecule type" value="Genomic_DNA"/>
</dbReference>